<comment type="catalytic activity">
    <reaction evidence="1">
        <text>ATP + protein L-histidine = ADP + protein N-phospho-L-histidine.</text>
        <dbReference type="EC" id="2.7.13.3"/>
    </reaction>
</comment>
<dbReference type="PROSITE" id="PS50109">
    <property type="entry name" value="HIS_KIN"/>
    <property type="match status" value="1"/>
</dbReference>
<name>A0A372NM59_9SPHI</name>
<protein>
    <recommendedName>
        <fullName evidence="2">histidine kinase</fullName>
        <ecNumber evidence="2">2.7.13.3</ecNumber>
    </recommendedName>
</protein>
<feature type="coiled-coil region" evidence="8">
    <location>
        <begin position="380"/>
        <end position="423"/>
    </location>
</feature>
<dbReference type="PANTHER" id="PTHR41523:SF8">
    <property type="entry name" value="ETHYLENE RESPONSE SENSOR PROTEIN"/>
    <property type="match status" value="1"/>
</dbReference>
<keyword evidence="12" id="KW-1185">Reference proteome</keyword>
<keyword evidence="9" id="KW-0732">Signal</keyword>
<dbReference type="InterPro" id="IPR011495">
    <property type="entry name" value="Sig_transdc_His_kin_sub2_dim/P"/>
</dbReference>
<dbReference type="EC" id="2.7.13.3" evidence="2"/>
<feature type="chain" id="PRO_5016647097" description="histidine kinase" evidence="9">
    <location>
        <begin position="20"/>
        <end position="668"/>
    </location>
</feature>
<keyword evidence="4" id="KW-0808">Transferase</keyword>
<keyword evidence="3" id="KW-0597">Phosphoprotein</keyword>
<dbReference type="AlphaFoldDB" id="A0A372NM59"/>
<evidence type="ECO:0000256" key="8">
    <source>
        <dbReference type="SAM" id="Coils"/>
    </source>
</evidence>
<dbReference type="InterPro" id="IPR005467">
    <property type="entry name" value="His_kinase_dom"/>
</dbReference>
<reference evidence="11 12" key="1">
    <citation type="submission" date="2018-08" db="EMBL/GenBank/DDBJ databases">
        <title>Mucilaginibacter sp. MYSH2.</title>
        <authorList>
            <person name="Seo T."/>
        </authorList>
    </citation>
    <scope>NUCLEOTIDE SEQUENCE [LARGE SCALE GENOMIC DNA]</scope>
    <source>
        <strain evidence="11 12">MYSH2</strain>
    </source>
</reference>
<dbReference type="Proteomes" id="UP000264217">
    <property type="component" value="Unassembled WGS sequence"/>
</dbReference>
<proteinExistence type="predicted"/>
<dbReference type="Pfam" id="PF07568">
    <property type="entry name" value="HisKA_2"/>
    <property type="match status" value="1"/>
</dbReference>
<accession>A0A372NM59</accession>
<dbReference type="GO" id="GO:0004673">
    <property type="term" value="F:protein histidine kinase activity"/>
    <property type="evidence" value="ECO:0007669"/>
    <property type="project" value="UniProtKB-EC"/>
</dbReference>
<evidence type="ECO:0000256" key="4">
    <source>
        <dbReference type="ARBA" id="ARBA00022679"/>
    </source>
</evidence>
<evidence type="ECO:0000256" key="5">
    <source>
        <dbReference type="ARBA" id="ARBA00022741"/>
    </source>
</evidence>
<dbReference type="Gene3D" id="3.30.450.20">
    <property type="entry name" value="PAS domain"/>
    <property type="match status" value="1"/>
</dbReference>
<evidence type="ECO:0000256" key="2">
    <source>
        <dbReference type="ARBA" id="ARBA00012438"/>
    </source>
</evidence>
<dbReference type="InterPro" id="IPR003594">
    <property type="entry name" value="HATPase_dom"/>
</dbReference>
<evidence type="ECO:0000256" key="7">
    <source>
        <dbReference type="ARBA" id="ARBA00022840"/>
    </source>
</evidence>
<dbReference type="EMBL" id="QWDC01000005">
    <property type="protein sequence ID" value="RFZ90036.1"/>
    <property type="molecule type" value="Genomic_DNA"/>
</dbReference>
<sequence length="668" mass="76579">MKKCIVFFLFLMIFRPVSAQPISTITRQILRIDSAYQKKPALRTEPLLKPLVLQSRLLNDIKSEFWAWFYMAKDIEVTPETNSYRLHCYEQALKLIKKTGDVQTELDVIRKMADIHIQQQYFVTAENELLGIIKNKQASHQNLIFATDLLSALYSFTGNYDKALYYGLTTVKSMRTEDMPYALTFYDRLAVIYIDLDNPHESYKWSKKAYEAAIKIKDRSLMSIVRTTVIINLIDMGKANAALDLVKKDHKKYPPSDLSTLRDLLSQYARCYDALNQKKIAEAKLLLMIDLVRRNKNKFSIQEKAVSFHQTGNYYLQNGKPAVAKSFFLEALSGYKLAGYENDKKNIFMLLYKADSSMQNFGTAITWLQQNTRIKDSIFNARKNKQIEELQIAYNTEQKDKNINDLKNAAKVQKLNLKQAEQTRNWIIGGSLMLLVIAALLYRQAKVTRKTNGLISRKNGMLEQLVIEKEWLLKEVHHRVKNNLHTVICLLESQAKYLANDALKAIENSQNRIYAMSLIHQKLYRSENIKTIHMDEYIPELVANLRTSFGINGLIGFVFNLDPITLSITYAIPIGLIINEAVTNSIKYAFPEAKKGKITISLIRENHQLQLIIADNGTGLLENPMDKQYQSLGIELMKGLVAEINGDIKFDSDPGLQITIIFKPSDPV</sequence>
<keyword evidence="8" id="KW-0175">Coiled coil</keyword>
<comment type="caution">
    <text evidence="11">The sequence shown here is derived from an EMBL/GenBank/DDBJ whole genome shotgun (WGS) entry which is preliminary data.</text>
</comment>
<dbReference type="RefSeq" id="WP_117394003.1">
    <property type="nucleotide sequence ID" value="NZ_QWDC01000005.1"/>
</dbReference>
<evidence type="ECO:0000313" key="12">
    <source>
        <dbReference type="Proteomes" id="UP000264217"/>
    </source>
</evidence>
<organism evidence="11 12">
    <name type="scientific">Mucilaginibacter conchicola</name>
    <dbReference type="NCBI Taxonomy" id="2303333"/>
    <lineage>
        <taxon>Bacteria</taxon>
        <taxon>Pseudomonadati</taxon>
        <taxon>Bacteroidota</taxon>
        <taxon>Sphingobacteriia</taxon>
        <taxon>Sphingobacteriales</taxon>
        <taxon>Sphingobacteriaceae</taxon>
        <taxon>Mucilaginibacter</taxon>
    </lineage>
</organism>
<dbReference type="PANTHER" id="PTHR41523">
    <property type="entry name" value="TWO-COMPONENT SYSTEM SENSOR PROTEIN"/>
    <property type="match status" value="1"/>
</dbReference>
<evidence type="ECO:0000256" key="3">
    <source>
        <dbReference type="ARBA" id="ARBA00022553"/>
    </source>
</evidence>
<evidence type="ECO:0000256" key="6">
    <source>
        <dbReference type="ARBA" id="ARBA00022777"/>
    </source>
</evidence>
<dbReference type="Gene3D" id="1.25.40.10">
    <property type="entry name" value="Tetratricopeptide repeat domain"/>
    <property type="match status" value="2"/>
</dbReference>
<dbReference type="InterPro" id="IPR036890">
    <property type="entry name" value="HATPase_C_sf"/>
</dbReference>
<dbReference type="GO" id="GO:0005524">
    <property type="term" value="F:ATP binding"/>
    <property type="evidence" value="ECO:0007669"/>
    <property type="project" value="UniProtKB-KW"/>
</dbReference>
<dbReference type="OrthoDB" id="1523170at2"/>
<dbReference type="SUPFAM" id="SSF55874">
    <property type="entry name" value="ATPase domain of HSP90 chaperone/DNA topoisomerase II/histidine kinase"/>
    <property type="match status" value="1"/>
</dbReference>
<evidence type="ECO:0000256" key="1">
    <source>
        <dbReference type="ARBA" id="ARBA00000085"/>
    </source>
</evidence>
<evidence type="ECO:0000256" key="9">
    <source>
        <dbReference type="SAM" id="SignalP"/>
    </source>
</evidence>
<keyword evidence="6 11" id="KW-0418">Kinase</keyword>
<dbReference type="InterPro" id="IPR011990">
    <property type="entry name" value="TPR-like_helical_dom_sf"/>
</dbReference>
<keyword evidence="5" id="KW-0547">Nucleotide-binding</keyword>
<evidence type="ECO:0000313" key="11">
    <source>
        <dbReference type="EMBL" id="RFZ90036.1"/>
    </source>
</evidence>
<dbReference type="Gene3D" id="3.30.565.10">
    <property type="entry name" value="Histidine kinase-like ATPase, C-terminal domain"/>
    <property type="match status" value="1"/>
</dbReference>
<gene>
    <name evidence="11" type="ORF">D0C36_22580</name>
</gene>
<dbReference type="SUPFAM" id="SSF48452">
    <property type="entry name" value="TPR-like"/>
    <property type="match status" value="1"/>
</dbReference>
<feature type="domain" description="Histidine kinase" evidence="10">
    <location>
        <begin position="475"/>
        <end position="666"/>
    </location>
</feature>
<evidence type="ECO:0000259" key="10">
    <source>
        <dbReference type="PROSITE" id="PS50109"/>
    </source>
</evidence>
<dbReference type="SMART" id="SM00387">
    <property type="entry name" value="HATPase_c"/>
    <property type="match status" value="1"/>
</dbReference>
<feature type="signal peptide" evidence="9">
    <location>
        <begin position="1"/>
        <end position="19"/>
    </location>
</feature>
<dbReference type="Pfam" id="PF02518">
    <property type="entry name" value="HATPase_c"/>
    <property type="match status" value="1"/>
</dbReference>
<keyword evidence="7" id="KW-0067">ATP-binding</keyword>